<reference evidence="1 5" key="2">
    <citation type="submission" date="2015-10" db="EMBL/GenBank/DDBJ databases">
        <title>Comparative genomics and high-throughput reverse genetic screens identify a new phytobacterial MAMP and an Arabidopsis receptor required for immune elicitation.</title>
        <authorList>
            <person name="Mott G.A."/>
            <person name="Thakur S."/>
            <person name="Wang P.W."/>
            <person name="Desveaux D."/>
            <person name="Guttman D.S."/>
        </authorList>
    </citation>
    <scope>NUCLEOTIDE SEQUENCE [LARGE SCALE GENOMIC DNA]</scope>
    <source>
        <strain evidence="1 5">BR1</strain>
    </source>
</reference>
<dbReference type="Proteomes" id="UP000272471">
    <property type="component" value="Unassembled WGS sequence"/>
</dbReference>
<name>A0A0P9S1B9_PSESG</name>
<dbReference type="EMBL" id="RBPS01000281">
    <property type="protein sequence ID" value="RMO33212.1"/>
    <property type="molecule type" value="Genomic_DNA"/>
</dbReference>
<proteinExistence type="predicted"/>
<dbReference type="EMBL" id="RBPT01000337">
    <property type="protein sequence ID" value="RMO42085.1"/>
    <property type="molecule type" value="Genomic_DNA"/>
</dbReference>
<dbReference type="AlphaFoldDB" id="A0A0P9S1B9"/>
<sequence length="49" mass="4956">MDLYLPAASGLKVVDGHGAEDEACALEKIEGASPCGMMPVSTGYSPTGK</sequence>
<evidence type="ECO:0000313" key="3">
    <source>
        <dbReference type="EMBL" id="RMO42085.1"/>
    </source>
</evidence>
<organism evidence="3 8">
    <name type="scientific">Pseudomonas savastanoi pv. glycinea</name>
    <name type="common">Pseudomonas syringae pv. glycinea</name>
    <dbReference type="NCBI Taxonomy" id="318"/>
    <lineage>
        <taxon>Bacteria</taxon>
        <taxon>Pseudomonadati</taxon>
        <taxon>Pseudomonadota</taxon>
        <taxon>Gammaproteobacteria</taxon>
        <taxon>Pseudomonadales</taxon>
        <taxon>Pseudomonadaceae</taxon>
        <taxon>Pseudomonas</taxon>
    </lineage>
</organism>
<evidence type="ECO:0000313" key="4">
    <source>
        <dbReference type="EMBL" id="RMQ18354.1"/>
    </source>
</evidence>
<dbReference type="EMBL" id="LGLO01000051">
    <property type="protein sequence ID" value="KPC44343.1"/>
    <property type="molecule type" value="Genomic_DNA"/>
</dbReference>
<evidence type="ECO:0000313" key="7">
    <source>
        <dbReference type="Proteomes" id="UP000273536"/>
    </source>
</evidence>
<evidence type="ECO:0000313" key="1">
    <source>
        <dbReference type="EMBL" id="KPC44343.1"/>
    </source>
</evidence>
<evidence type="ECO:0000313" key="8">
    <source>
        <dbReference type="Proteomes" id="UP000280599"/>
    </source>
</evidence>
<gene>
    <name evidence="1" type="ORF">AC496_5529</name>
    <name evidence="4" type="ORF">ALQ11_102761</name>
    <name evidence="3" type="ORF">ALQ41_102850</name>
    <name evidence="2" type="ORF">ALQ42_102695</name>
</gene>
<accession>A0A0P9S1B9</accession>
<protein>
    <submittedName>
        <fullName evidence="3">Uncharacterized protein</fullName>
    </submittedName>
</protein>
<evidence type="ECO:0000313" key="2">
    <source>
        <dbReference type="EMBL" id="RMO33212.1"/>
    </source>
</evidence>
<dbReference type="Proteomes" id="UP000273536">
    <property type="component" value="Unassembled WGS sequence"/>
</dbReference>
<comment type="caution">
    <text evidence="3">The sequence shown here is derived from an EMBL/GenBank/DDBJ whole genome shotgun (WGS) entry which is preliminary data.</text>
</comment>
<reference evidence="6 7" key="3">
    <citation type="submission" date="2018-08" db="EMBL/GenBank/DDBJ databases">
        <title>Recombination of ecologically and evolutionarily significant loci maintains genetic cohesion in the Pseudomonas syringae species complex.</title>
        <authorList>
            <person name="Dillon M."/>
            <person name="Thakur S."/>
            <person name="Almeida R.N.D."/>
            <person name="Weir B.S."/>
            <person name="Guttman D.S."/>
        </authorList>
    </citation>
    <scope>NUCLEOTIDE SEQUENCE [LARGE SCALE GENOMIC DNA]</scope>
    <source>
        <strain evidence="4 6">ICMP 4182</strain>
        <strain evidence="2 7">ICMP 6372</strain>
        <strain evidence="3 8">ICMP 867</strain>
    </source>
</reference>
<dbReference type="Proteomes" id="UP000280599">
    <property type="component" value="Unassembled WGS sequence"/>
</dbReference>
<reference evidence="1 5" key="1">
    <citation type="submission" date="2015-07" db="EMBL/GenBank/DDBJ databases">
        <authorList>
            <person name="O'Brien H.E."/>
            <person name="Thakur S."/>
            <person name="Gong Y."/>
            <person name="Wang P.W."/>
            <person name="Guttman D.S."/>
        </authorList>
    </citation>
    <scope>NUCLEOTIDE SEQUENCE [LARGE SCALE GENOMIC DNA]</scope>
    <source>
        <strain evidence="1 5">BR1</strain>
    </source>
</reference>
<dbReference type="EMBL" id="RBQX01000105">
    <property type="protein sequence ID" value="RMQ18354.1"/>
    <property type="molecule type" value="Genomic_DNA"/>
</dbReference>
<evidence type="ECO:0000313" key="5">
    <source>
        <dbReference type="Proteomes" id="UP000037836"/>
    </source>
</evidence>
<evidence type="ECO:0000313" key="6">
    <source>
        <dbReference type="Proteomes" id="UP000272471"/>
    </source>
</evidence>
<keyword evidence="5" id="KW-1185">Reference proteome</keyword>
<dbReference type="Proteomes" id="UP000037836">
    <property type="component" value="Unassembled WGS sequence"/>
</dbReference>